<dbReference type="AlphaFoldDB" id="A0A7K3WQZ2"/>
<keyword evidence="3" id="KW-1185">Reference proteome</keyword>
<protein>
    <submittedName>
        <fullName evidence="2">Type II toxin-antitoxin system HicB family antitoxin</fullName>
    </submittedName>
</protein>
<dbReference type="InterPro" id="IPR031807">
    <property type="entry name" value="HicB-like"/>
</dbReference>
<dbReference type="Pfam" id="PF15919">
    <property type="entry name" value="HicB_lk_antitox"/>
    <property type="match status" value="1"/>
</dbReference>
<accession>A0A7K3WQZ2</accession>
<dbReference type="InterPro" id="IPR051404">
    <property type="entry name" value="TA_system_antitoxin"/>
</dbReference>
<organism evidence="2 3">
    <name type="scientific">Cryomorpha ignava</name>
    <dbReference type="NCBI Taxonomy" id="101383"/>
    <lineage>
        <taxon>Bacteria</taxon>
        <taxon>Pseudomonadati</taxon>
        <taxon>Bacteroidota</taxon>
        <taxon>Flavobacteriia</taxon>
        <taxon>Flavobacteriales</taxon>
        <taxon>Cryomorphaceae</taxon>
        <taxon>Cryomorpha</taxon>
    </lineage>
</organism>
<dbReference type="EMBL" id="JAAGVY010000019">
    <property type="protein sequence ID" value="NEN24097.1"/>
    <property type="molecule type" value="Genomic_DNA"/>
</dbReference>
<feature type="domain" description="HicB-like antitoxin of toxin-antitoxin system" evidence="1">
    <location>
        <begin position="13"/>
        <end position="57"/>
    </location>
</feature>
<evidence type="ECO:0000313" key="2">
    <source>
        <dbReference type="EMBL" id="NEN24097.1"/>
    </source>
</evidence>
<dbReference type="InterPro" id="IPR035069">
    <property type="entry name" value="TTHA1013/TTHA0281-like"/>
</dbReference>
<evidence type="ECO:0000259" key="1">
    <source>
        <dbReference type="Pfam" id="PF15919"/>
    </source>
</evidence>
<name>A0A7K3WQZ2_9FLAO</name>
<dbReference type="PANTHER" id="PTHR34504:SF4">
    <property type="entry name" value="ANTITOXIN HICB"/>
    <property type="match status" value="1"/>
</dbReference>
<reference evidence="2 3" key="1">
    <citation type="submission" date="2020-02" db="EMBL/GenBank/DDBJ databases">
        <title>Out from the shadows clarifying the taxonomy of the family Cryomorphaceae and related taxa by utilizing the GTDB taxonomic framework.</title>
        <authorList>
            <person name="Bowman J.P."/>
        </authorList>
    </citation>
    <scope>NUCLEOTIDE SEQUENCE [LARGE SCALE GENOMIC DNA]</scope>
    <source>
        <strain evidence="2 3">QSSC 1-22</strain>
    </source>
</reference>
<dbReference type="Gene3D" id="3.30.160.250">
    <property type="match status" value="1"/>
</dbReference>
<comment type="caution">
    <text evidence="2">The sequence shown here is derived from an EMBL/GenBank/DDBJ whole genome shotgun (WGS) entry which is preliminary data.</text>
</comment>
<sequence length="78" mass="8790">MDTKKTSKTLHLPVLIETDEDGVYIVSCPVFKGCHSYAKTVNEAMDNIKDVIEMCLAEERPENLNNFVGFREVQILAS</sequence>
<dbReference type="SUPFAM" id="SSF143100">
    <property type="entry name" value="TTHA1013/TTHA0281-like"/>
    <property type="match status" value="1"/>
</dbReference>
<dbReference type="PANTHER" id="PTHR34504">
    <property type="entry name" value="ANTITOXIN HICB"/>
    <property type="match status" value="1"/>
</dbReference>
<gene>
    <name evidence="2" type="ORF">G3O08_11355</name>
</gene>
<evidence type="ECO:0000313" key="3">
    <source>
        <dbReference type="Proteomes" id="UP000486602"/>
    </source>
</evidence>
<proteinExistence type="predicted"/>
<dbReference type="RefSeq" id="WP_163285491.1">
    <property type="nucleotide sequence ID" value="NZ_JAAGVY010000019.1"/>
</dbReference>
<dbReference type="Proteomes" id="UP000486602">
    <property type="component" value="Unassembled WGS sequence"/>
</dbReference>